<dbReference type="InterPro" id="IPR006114">
    <property type="entry name" value="6PGDH_C"/>
</dbReference>
<evidence type="ECO:0000256" key="2">
    <source>
        <dbReference type="ARBA" id="ARBA00023002"/>
    </source>
</evidence>
<dbReference type="Gene3D" id="1.10.1040.10">
    <property type="entry name" value="N-(1-d-carboxylethyl)-l-norvaline Dehydrogenase, domain 2"/>
    <property type="match status" value="1"/>
</dbReference>
<keyword evidence="3" id="KW-0311">Gluconate utilization</keyword>
<dbReference type="PRINTS" id="PR00076">
    <property type="entry name" value="6PGDHDRGNASE"/>
</dbReference>
<comment type="similarity">
    <text evidence="1">Belongs to the 6-phosphogluconate dehydrogenase family.</text>
</comment>
<dbReference type="GO" id="GO:0050661">
    <property type="term" value="F:NADP binding"/>
    <property type="evidence" value="ECO:0007669"/>
    <property type="project" value="InterPro"/>
</dbReference>
<dbReference type="GO" id="GO:0006098">
    <property type="term" value="P:pentose-phosphate shunt"/>
    <property type="evidence" value="ECO:0007669"/>
    <property type="project" value="InterPro"/>
</dbReference>
<dbReference type="InterPro" id="IPR036291">
    <property type="entry name" value="NAD(P)-bd_dom_sf"/>
</dbReference>
<gene>
    <name evidence="5" type="primary">gnd</name>
    <name evidence="5" type="ORF">E6H01_03125</name>
</gene>
<dbReference type="GO" id="GO:0004616">
    <property type="term" value="F:phosphogluconate dehydrogenase (decarboxylating) activity"/>
    <property type="evidence" value="ECO:0007669"/>
    <property type="project" value="InterPro"/>
</dbReference>
<accession>A0A537LBD0</accession>
<feature type="domain" description="6-phosphogluconate dehydrogenase C-terminal" evidence="4">
    <location>
        <begin position="169"/>
        <end position="302"/>
    </location>
</feature>
<evidence type="ECO:0000256" key="1">
    <source>
        <dbReference type="ARBA" id="ARBA00008419"/>
    </source>
</evidence>
<reference evidence="5 6" key="1">
    <citation type="journal article" date="2019" name="Nat. Microbiol.">
        <title>Mediterranean grassland soil C-N compound turnover is dependent on rainfall and depth, and is mediated by genomically divergent microorganisms.</title>
        <authorList>
            <person name="Diamond S."/>
            <person name="Andeer P.F."/>
            <person name="Li Z."/>
            <person name="Crits-Christoph A."/>
            <person name="Burstein D."/>
            <person name="Anantharaman K."/>
            <person name="Lane K.R."/>
            <person name="Thomas B.C."/>
            <person name="Pan C."/>
            <person name="Northen T.R."/>
            <person name="Banfield J.F."/>
        </authorList>
    </citation>
    <scope>NUCLEOTIDE SEQUENCE [LARGE SCALE GENOMIC DNA]</scope>
    <source>
        <strain evidence="5">NP_4</strain>
    </source>
</reference>
<dbReference type="NCBIfam" id="NF007161">
    <property type="entry name" value="PRK09599.1"/>
    <property type="match status" value="1"/>
</dbReference>
<dbReference type="InterPro" id="IPR006183">
    <property type="entry name" value="Pgluconate_DH"/>
</dbReference>
<dbReference type="PANTHER" id="PTHR11811">
    <property type="entry name" value="6-PHOSPHOGLUCONATE DEHYDROGENASE"/>
    <property type="match status" value="1"/>
</dbReference>
<protein>
    <submittedName>
        <fullName evidence="5">Decarboxylating 6-phosphogluconate dehydrogenase</fullName>
    </submittedName>
</protein>
<dbReference type="EMBL" id="VBAL01000028">
    <property type="protein sequence ID" value="TMJ05321.1"/>
    <property type="molecule type" value="Genomic_DNA"/>
</dbReference>
<dbReference type="Pfam" id="PF03446">
    <property type="entry name" value="NAD_binding_2"/>
    <property type="match status" value="1"/>
</dbReference>
<dbReference type="InterPro" id="IPR006115">
    <property type="entry name" value="6PGDH_NADP-bd"/>
</dbReference>
<dbReference type="InterPro" id="IPR004849">
    <property type="entry name" value="6DGDH_YqeC"/>
</dbReference>
<proteinExistence type="inferred from homology"/>
<sequence length="302" mass="33449">MHLAMIGLGRMGANMTERLVRAGHRVVGYARSAESRQRAVQVGGEAATSLADVMEKLRPPRVIWLMIPAGPTVDQTLQTLVPLLRRGDTVVDGGNSYYRDTLRRVPMLEERGLEFVDVGTSGGIWGRTEGYSLMIGGKPEIVSGLRPIFEALAPGHNQGWGHVGPHGAGHFVKMVHNGIEYGMMQALAEGFALMKRKKEFGLNVYEISEIWRYGSVVRSWLLDLTAAALRGDQELTDVIPRVADSGEGRWTVFEAVELDSPAPVITLALLQRLRSRDDYSYADRLLALMREQFGGHEVQRRT</sequence>
<dbReference type="InterPro" id="IPR008927">
    <property type="entry name" value="6-PGluconate_DH-like_C_sf"/>
</dbReference>
<organism evidence="5 6">
    <name type="scientific">Candidatus Segetimicrobium genomatis</name>
    <dbReference type="NCBI Taxonomy" id="2569760"/>
    <lineage>
        <taxon>Bacteria</taxon>
        <taxon>Bacillati</taxon>
        <taxon>Candidatus Sysuimicrobiota</taxon>
        <taxon>Candidatus Sysuimicrobiia</taxon>
        <taxon>Candidatus Sysuimicrobiales</taxon>
        <taxon>Candidatus Segetimicrobiaceae</taxon>
        <taxon>Candidatus Segetimicrobium</taxon>
    </lineage>
</organism>
<dbReference type="Pfam" id="PF00393">
    <property type="entry name" value="6PGD"/>
    <property type="match status" value="1"/>
</dbReference>
<dbReference type="NCBIfam" id="TIGR00872">
    <property type="entry name" value="gnd_rel"/>
    <property type="match status" value="1"/>
</dbReference>
<dbReference type="Gene3D" id="3.40.50.720">
    <property type="entry name" value="NAD(P)-binding Rossmann-like Domain"/>
    <property type="match status" value="1"/>
</dbReference>
<dbReference type="SMART" id="SM01350">
    <property type="entry name" value="6PGD"/>
    <property type="match status" value="1"/>
</dbReference>
<evidence type="ECO:0000313" key="5">
    <source>
        <dbReference type="EMBL" id="TMJ05321.1"/>
    </source>
</evidence>
<evidence type="ECO:0000256" key="3">
    <source>
        <dbReference type="ARBA" id="ARBA00023064"/>
    </source>
</evidence>
<dbReference type="GO" id="GO:0019521">
    <property type="term" value="P:D-gluconate metabolic process"/>
    <property type="evidence" value="ECO:0007669"/>
    <property type="project" value="UniProtKB-KW"/>
</dbReference>
<dbReference type="SUPFAM" id="SSF51735">
    <property type="entry name" value="NAD(P)-binding Rossmann-fold domains"/>
    <property type="match status" value="1"/>
</dbReference>
<evidence type="ECO:0000259" key="4">
    <source>
        <dbReference type="SMART" id="SM01350"/>
    </source>
</evidence>
<name>A0A537LBD0_9BACT</name>
<dbReference type="SUPFAM" id="SSF48179">
    <property type="entry name" value="6-phosphogluconate dehydrogenase C-terminal domain-like"/>
    <property type="match status" value="1"/>
</dbReference>
<dbReference type="InterPro" id="IPR013328">
    <property type="entry name" value="6PGD_dom2"/>
</dbReference>
<dbReference type="AlphaFoldDB" id="A0A537LBD0"/>
<evidence type="ECO:0000313" key="6">
    <source>
        <dbReference type="Proteomes" id="UP000319353"/>
    </source>
</evidence>
<keyword evidence="2" id="KW-0560">Oxidoreductase</keyword>
<comment type="caution">
    <text evidence="5">The sequence shown here is derived from an EMBL/GenBank/DDBJ whole genome shotgun (WGS) entry which is preliminary data.</text>
</comment>
<dbReference type="Proteomes" id="UP000319353">
    <property type="component" value="Unassembled WGS sequence"/>
</dbReference>